<accession>A0A9N8D8F9</accession>
<feature type="transmembrane region" description="Helical" evidence="1">
    <location>
        <begin position="117"/>
        <end position="139"/>
    </location>
</feature>
<sequence>MDPPGEVLEDEYMLANTSNHARPTENIHVVSTLNKEQRYNTRFDPCYTRCCMECGSSYPGWFSIQEGDQTLDIPASFAPTSWQARGTKFVMMVWFNGTLVYHWWVSYADHAAFFLSYLTHWGLIFASLWLIVTFCNSLYPPAQPNGRDTTVKATTQDTLSI</sequence>
<dbReference type="Proteomes" id="UP001153069">
    <property type="component" value="Unassembled WGS sequence"/>
</dbReference>
<name>A0A9N8D8F9_9STRA</name>
<dbReference type="AlphaFoldDB" id="A0A9N8D8F9"/>
<evidence type="ECO:0000313" key="2">
    <source>
        <dbReference type="EMBL" id="CAB9498348.1"/>
    </source>
</evidence>
<proteinExistence type="predicted"/>
<keyword evidence="1" id="KW-0812">Transmembrane</keyword>
<feature type="transmembrane region" description="Helical" evidence="1">
    <location>
        <begin position="89"/>
        <end position="105"/>
    </location>
</feature>
<evidence type="ECO:0000256" key="1">
    <source>
        <dbReference type="SAM" id="Phobius"/>
    </source>
</evidence>
<organism evidence="2 3">
    <name type="scientific">Seminavis robusta</name>
    <dbReference type="NCBI Taxonomy" id="568900"/>
    <lineage>
        <taxon>Eukaryota</taxon>
        <taxon>Sar</taxon>
        <taxon>Stramenopiles</taxon>
        <taxon>Ochrophyta</taxon>
        <taxon>Bacillariophyta</taxon>
        <taxon>Bacillariophyceae</taxon>
        <taxon>Bacillariophycidae</taxon>
        <taxon>Naviculales</taxon>
        <taxon>Naviculaceae</taxon>
        <taxon>Seminavis</taxon>
    </lineage>
</organism>
<dbReference type="OrthoDB" id="47938at2759"/>
<comment type="caution">
    <text evidence="2">The sequence shown here is derived from an EMBL/GenBank/DDBJ whole genome shotgun (WGS) entry which is preliminary data.</text>
</comment>
<gene>
    <name evidence="2" type="ORF">SEMRO_36_G022800.1</name>
</gene>
<keyword evidence="3" id="KW-1185">Reference proteome</keyword>
<protein>
    <submittedName>
        <fullName evidence="2">Uncharacterized protein</fullName>
    </submittedName>
</protein>
<keyword evidence="1" id="KW-1133">Transmembrane helix</keyword>
<reference evidence="2" key="1">
    <citation type="submission" date="2020-06" db="EMBL/GenBank/DDBJ databases">
        <authorList>
            <consortium name="Plant Systems Biology data submission"/>
        </authorList>
    </citation>
    <scope>NUCLEOTIDE SEQUENCE</scope>
    <source>
        <strain evidence="2">D6</strain>
    </source>
</reference>
<keyword evidence="1" id="KW-0472">Membrane</keyword>
<dbReference type="EMBL" id="CAICTM010000036">
    <property type="protein sequence ID" value="CAB9498348.1"/>
    <property type="molecule type" value="Genomic_DNA"/>
</dbReference>
<evidence type="ECO:0000313" key="3">
    <source>
        <dbReference type="Proteomes" id="UP001153069"/>
    </source>
</evidence>